<keyword evidence="5" id="KW-0413">Isomerase</keyword>
<feature type="domain" description="SurA N-terminal" evidence="4">
    <location>
        <begin position="40"/>
        <end position="140"/>
    </location>
</feature>
<accession>A0ABS7RCP8</accession>
<dbReference type="SUPFAM" id="SSF109998">
    <property type="entry name" value="Triger factor/SurA peptide-binding domain-like"/>
    <property type="match status" value="1"/>
</dbReference>
<dbReference type="InterPro" id="IPR015391">
    <property type="entry name" value="SurA_N"/>
</dbReference>
<dbReference type="Proteomes" id="UP000777661">
    <property type="component" value="Unassembled WGS sequence"/>
</dbReference>
<protein>
    <submittedName>
        <fullName evidence="5">Peptidylprolyl isomerase</fullName>
    </submittedName>
</protein>
<evidence type="ECO:0000313" key="5">
    <source>
        <dbReference type="EMBL" id="MBY8918692.1"/>
    </source>
</evidence>
<dbReference type="InterPro" id="IPR006311">
    <property type="entry name" value="TAT_signal"/>
</dbReference>
<dbReference type="PROSITE" id="PS51318">
    <property type="entry name" value="TAT"/>
    <property type="match status" value="1"/>
</dbReference>
<reference evidence="5 6" key="1">
    <citation type="submission" date="2021-06" db="EMBL/GenBank/DDBJ databases">
        <title>Nitratireductor porphyridii sp. nov., isolated from a small marine red alga, Porphyridium purpureum in South Korea.</title>
        <authorList>
            <person name="Kim K.H."/>
            <person name="Kristyanto S."/>
            <person name="Jeon C.O."/>
        </authorList>
    </citation>
    <scope>NUCLEOTIDE SEQUENCE [LARGE SCALE GENOMIC DNA]</scope>
    <source>
        <strain evidence="5 6">R6</strain>
    </source>
</reference>
<feature type="signal peptide" evidence="3">
    <location>
        <begin position="1"/>
        <end position="34"/>
    </location>
</feature>
<feature type="chain" id="PRO_5046111926" evidence="3">
    <location>
        <begin position="35"/>
        <end position="313"/>
    </location>
</feature>
<dbReference type="Gene3D" id="1.10.4030.10">
    <property type="entry name" value="Porin chaperone SurA, peptide-binding domain"/>
    <property type="match status" value="1"/>
</dbReference>
<evidence type="ECO:0000259" key="4">
    <source>
        <dbReference type="Pfam" id="PF09312"/>
    </source>
</evidence>
<sequence>MTMFSNCRRFLRTGVLTLAMAAAMPLFNGAGALATEIRYVVNNVPITSYDIDRRVAFLKLQREGGNLRQKATDQMIEQTLKLQEMQRRNVNIPDEMVNQAYARFANGNRMSTSQLNTVLAQSGVTSDHFKEFIRSQIGWGRVMQARTSSTGRMSEQDVVAKMLEQGGSKPSATEYMLQQVIFVVPSGERSSLLGKRKREAQAMRDRFQGCDSTRQFAKGLIDVTVRDLGRVLEPELPTDWKDQIKKTSPGNATGVRETDRGVEFIGVCSTREVSDDRVAQMVFQNENSGNDAMEKEAQAYLAELRKNARISQR</sequence>
<keyword evidence="1 3" id="KW-0732">Signal</keyword>
<evidence type="ECO:0000256" key="2">
    <source>
        <dbReference type="ARBA" id="ARBA00023110"/>
    </source>
</evidence>
<name>A0ABS7RCP8_9HYPH</name>
<keyword evidence="2" id="KW-0697">Rotamase</keyword>
<dbReference type="InterPro" id="IPR027304">
    <property type="entry name" value="Trigger_fact/SurA_dom_sf"/>
</dbReference>
<dbReference type="PANTHER" id="PTHR47637:SF1">
    <property type="entry name" value="CHAPERONE SURA"/>
    <property type="match status" value="1"/>
</dbReference>
<comment type="caution">
    <text evidence="5">The sequence shown here is derived from an EMBL/GenBank/DDBJ whole genome shotgun (WGS) entry which is preliminary data.</text>
</comment>
<dbReference type="EMBL" id="JAHSQO010000007">
    <property type="protein sequence ID" value="MBY8918692.1"/>
    <property type="molecule type" value="Genomic_DNA"/>
</dbReference>
<evidence type="ECO:0000313" key="6">
    <source>
        <dbReference type="Proteomes" id="UP000777661"/>
    </source>
</evidence>
<dbReference type="InterPro" id="IPR050280">
    <property type="entry name" value="OMP_Chaperone_SurA"/>
</dbReference>
<evidence type="ECO:0000256" key="3">
    <source>
        <dbReference type="SAM" id="SignalP"/>
    </source>
</evidence>
<gene>
    <name evidence="5" type="ORF">KVG22_18955</name>
</gene>
<proteinExistence type="predicted"/>
<evidence type="ECO:0000256" key="1">
    <source>
        <dbReference type="ARBA" id="ARBA00022729"/>
    </source>
</evidence>
<organism evidence="5 6">
    <name type="scientific">Nitratireductor rhodophyticola</name>
    <dbReference type="NCBI Taxonomy" id="2854036"/>
    <lineage>
        <taxon>Bacteria</taxon>
        <taxon>Pseudomonadati</taxon>
        <taxon>Pseudomonadota</taxon>
        <taxon>Alphaproteobacteria</taxon>
        <taxon>Hyphomicrobiales</taxon>
        <taxon>Phyllobacteriaceae</taxon>
        <taxon>Nitratireductor</taxon>
    </lineage>
</organism>
<dbReference type="GO" id="GO:0016853">
    <property type="term" value="F:isomerase activity"/>
    <property type="evidence" value="ECO:0007669"/>
    <property type="project" value="UniProtKB-KW"/>
</dbReference>
<dbReference type="PANTHER" id="PTHR47637">
    <property type="entry name" value="CHAPERONE SURA"/>
    <property type="match status" value="1"/>
</dbReference>
<keyword evidence="6" id="KW-1185">Reference proteome</keyword>
<dbReference type="Pfam" id="PF09312">
    <property type="entry name" value="SurA_N"/>
    <property type="match status" value="1"/>
</dbReference>